<dbReference type="SMR" id="O89334"/>
<comment type="function">
    <text evidence="6">Down-regulates MHC-I expression by impairing the appropriate configuration or presentation into the plasma membrane of the latter. Participates in viral hemadsorption, which may help viral spread. Reduces the transactivating activity of host TP53, thus inhibiting apoptosis. Non-essential for virus growth in swine macrophage cell cultures.</text>
</comment>
<name>O89334_ASF</name>
<dbReference type="GO" id="GO:0052150">
    <property type="term" value="P:symbiont-mediated perturbation of host apoptosis"/>
    <property type="evidence" value="ECO:0007669"/>
    <property type="project" value="UniProtKB-KW"/>
</dbReference>
<dbReference type="InterPro" id="IPR016186">
    <property type="entry name" value="C-type_lectin-like/link_sf"/>
</dbReference>
<dbReference type="Pfam" id="PF05473">
    <property type="entry name" value="UL45"/>
    <property type="match status" value="1"/>
</dbReference>
<evidence type="ECO:0000256" key="1">
    <source>
        <dbReference type="ARBA" id="ARBA00004641"/>
    </source>
</evidence>
<organismHost>
    <name type="scientific">Phacochoerus aethiopicus</name>
    <name type="common">Warthog</name>
    <dbReference type="NCBI Taxonomy" id="85517"/>
</organismHost>
<keyword evidence="5" id="KW-0945">Host-virus interaction</keyword>
<dbReference type="GO" id="GO:0030246">
    <property type="term" value="F:carbohydrate binding"/>
    <property type="evidence" value="ECO:0007669"/>
    <property type="project" value="UniProtKB-KW"/>
</dbReference>
<evidence type="ECO:0000313" key="9">
    <source>
        <dbReference type="EMBL" id="AJB28391.1"/>
    </source>
</evidence>
<feature type="transmembrane region" description="Helical" evidence="7">
    <location>
        <begin position="28"/>
        <end position="51"/>
    </location>
</feature>
<comment type="subunit">
    <text evidence="3">Homodimer.</text>
</comment>
<sequence length="161" mass="19052">MFSNKKYIGLIDKYCEKKILDDSSTIKICYILIGILIGTNMITLIYNFIFWENYITCNQKDKTFYCPKDWVGYNNVCYYFGNDEKNYNNASNYCKQLNSTLTNNNTNLVNLTKTLNLTKTYNHESNYWVNYSLIKNESVLLRNSGYYKKQKHVSLLYICSK</sequence>
<keyword evidence="7" id="KW-0472">Membrane</keyword>
<dbReference type="GO" id="GO:0044167">
    <property type="term" value="C:host cell endoplasmic reticulum membrane"/>
    <property type="evidence" value="ECO:0007669"/>
    <property type="project" value="UniProtKB-SubCell"/>
</dbReference>
<dbReference type="SUPFAM" id="SSF56436">
    <property type="entry name" value="C-type lectin-like"/>
    <property type="match status" value="1"/>
</dbReference>
<protein>
    <recommendedName>
        <fullName evidence="4">Lectin-like protein EP153R</fullName>
    </recommendedName>
</protein>
<evidence type="ECO:0000256" key="6">
    <source>
        <dbReference type="ARBA" id="ARBA00046054"/>
    </source>
</evidence>
<evidence type="ECO:0000256" key="7">
    <source>
        <dbReference type="SAM" id="Phobius"/>
    </source>
</evidence>
<organismHost>
    <name type="scientific">Potamochoerus larvatus</name>
    <name type="common">Bushpig</name>
    <dbReference type="NCBI Taxonomy" id="273792"/>
</organismHost>
<organism evidence="8">
    <name type="scientific">African swine fever virus</name>
    <name type="common">ASFV</name>
    <dbReference type="NCBI Taxonomy" id="10497"/>
    <lineage>
        <taxon>Viruses</taxon>
        <taxon>Varidnaviria</taxon>
        <taxon>Bamfordvirae</taxon>
        <taxon>Nucleocytoviricota</taxon>
        <taxon>Pokkesviricetes</taxon>
        <taxon>Asfuvirales</taxon>
        <taxon>Asfarviridae</taxon>
        <taxon>Asfivirus</taxon>
        <taxon>Asfivirus haemorrhagiae</taxon>
    </lineage>
</organism>
<proteinExistence type="inferred from homology"/>
<dbReference type="InterPro" id="IPR016187">
    <property type="entry name" value="CTDL_fold"/>
</dbReference>
<organismHost>
    <name type="scientific">Phacochoerus africanus</name>
    <name type="common">Warthog</name>
    <dbReference type="NCBI Taxonomy" id="41426"/>
</organismHost>
<evidence type="ECO:0000256" key="2">
    <source>
        <dbReference type="ARBA" id="ARBA00010967"/>
    </source>
</evidence>
<evidence type="ECO:0000256" key="4">
    <source>
        <dbReference type="ARBA" id="ARBA00018127"/>
    </source>
</evidence>
<reference evidence="8" key="1">
    <citation type="journal article" date="1999" name="J. Gen. Virol.">
        <title>An African swine fever virus ORF with similarity to C-type lectins is non-essential for growth in swine macrophages in vitro and for virus virulence in domestic swine.</title>
        <authorList>
            <person name="Neilan J.G."/>
            <person name="Borca M.V."/>
            <person name="Lu Z."/>
            <person name="Kutish G.F."/>
            <person name="Kleiboeker S.B."/>
            <person name="Carrillo C."/>
            <person name="Zsak L."/>
            <person name="Rock D.L."/>
        </authorList>
    </citation>
    <scope>NUCLEOTIDE SEQUENCE</scope>
</reference>
<comment type="subcellular location">
    <subcellularLocation>
        <location evidence="1">Host endoplasmic reticulum membrane</location>
        <topology evidence="1">Single-pass type II membrane protein</topology>
    </subcellularLocation>
</comment>
<evidence type="ECO:0000256" key="3">
    <source>
        <dbReference type="ARBA" id="ARBA00011738"/>
    </source>
</evidence>
<dbReference type="InterPro" id="IPR050828">
    <property type="entry name" value="C-type_lectin/matrix_domain"/>
</dbReference>
<keyword evidence="7" id="KW-0812">Transmembrane</keyword>
<accession>O89334</accession>
<organismHost>
    <name type="scientific">Ornithodoros</name>
    <name type="common">relapsing fever ticks</name>
    <dbReference type="NCBI Taxonomy" id="6937"/>
</organismHost>
<evidence type="ECO:0000256" key="5">
    <source>
        <dbReference type="ARBA" id="ARBA00023323"/>
    </source>
</evidence>
<gene>
    <name evidence="8" type="primary">8CR</name>
</gene>
<keyword evidence="9" id="KW-0430">Lectin</keyword>
<evidence type="ECO:0000313" key="8">
    <source>
        <dbReference type="EMBL" id="AAC28420.1"/>
    </source>
</evidence>
<reference evidence="9" key="2">
    <citation type="journal article" date="2015" name="J. Gen. Virol.">
        <title>African swine fever virus CD2v and C-type lectin gene loci mediate serological specificity.</title>
        <authorList>
            <person name="Malogolovkin A."/>
            <person name="Burmakina G."/>
            <person name="Tulman E.R."/>
            <person name="Delhon G."/>
            <person name="Diel D.G."/>
            <person name="Salnikov N."/>
            <person name="Kutish G.F."/>
            <person name="Kolbasov D."/>
            <person name="Rock D.L."/>
        </authorList>
    </citation>
    <scope>NUCLEOTIDE SEQUENCE</scope>
    <source>
        <strain evidence="9">Rhodesia</strain>
    </source>
</reference>
<dbReference type="Gene3D" id="3.10.100.10">
    <property type="entry name" value="Mannose-Binding Protein A, subunit A"/>
    <property type="match status" value="1"/>
</dbReference>
<dbReference type="EMBL" id="KM609354">
    <property type="protein sequence ID" value="AJB28391.1"/>
    <property type="molecule type" value="Genomic_DNA"/>
</dbReference>
<dbReference type="PANTHER" id="PTHR45710">
    <property type="entry name" value="C-TYPE LECTIN DOMAIN-CONTAINING PROTEIN 180"/>
    <property type="match status" value="1"/>
</dbReference>
<keyword evidence="7" id="KW-1133">Transmembrane helix</keyword>
<keyword evidence="5" id="KW-1119">Modulation of host cell apoptosis by virus</keyword>
<dbReference type="EMBL" id="AF017035">
    <property type="protein sequence ID" value="AAC28420.1"/>
    <property type="molecule type" value="Genomic_DNA"/>
</dbReference>
<comment type="similarity">
    <text evidence="2">Belongs to the asfivirus lectin-like protein family.</text>
</comment>
<organismHost>
    <name type="scientific">Sus scrofa</name>
    <name type="common">Pig</name>
    <dbReference type="NCBI Taxonomy" id="9823"/>
</organismHost>
<dbReference type="PANTHER" id="PTHR45710:SF26">
    <property type="entry name" value="RH26557P"/>
    <property type="match status" value="1"/>
</dbReference>
<organismHost>
    <name type="scientific">Ornithodoros moubata</name>
    <name type="common">Soft tick</name>
    <name type="synonym">Argasid tick</name>
    <dbReference type="NCBI Taxonomy" id="6938"/>
</organismHost>